<dbReference type="EMBL" id="DWVP01000020">
    <property type="protein sequence ID" value="HJC85623.1"/>
    <property type="molecule type" value="Genomic_DNA"/>
</dbReference>
<gene>
    <name evidence="1" type="ORF">H9751_08780</name>
</gene>
<dbReference type="Proteomes" id="UP000823858">
    <property type="component" value="Unassembled WGS sequence"/>
</dbReference>
<evidence type="ECO:0000313" key="2">
    <source>
        <dbReference type="Proteomes" id="UP000823858"/>
    </source>
</evidence>
<protein>
    <submittedName>
        <fullName evidence="1">Uncharacterized protein</fullName>
    </submittedName>
</protein>
<comment type="caution">
    <text evidence="1">The sequence shown here is derived from an EMBL/GenBank/DDBJ whole genome shotgun (WGS) entry which is preliminary data.</text>
</comment>
<reference evidence="1" key="2">
    <citation type="submission" date="2021-04" db="EMBL/GenBank/DDBJ databases">
        <authorList>
            <person name="Gilroy R."/>
        </authorList>
    </citation>
    <scope>NUCLEOTIDE SEQUENCE</scope>
    <source>
        <strain evidence="1">ChiHjej13B12-4958</strain>
    </source>
</reference>
<reference evidence="1" key="1">
    <citation type="journal article" date="2021" name="PeerJ">
        <title>Extensive microbial diversity within the chicken gut microbiome revealed by metagenomics and culture.</title>
        <authorList>
            <person name="Gilroy R."/>
            <person name="Ravi A."/>
            <person name="Getino M."/>
            <person name="Pursley I."/>
            <person name="Horton D.L."/>
            <person name="Alikhan N.F."/>
            <person name="Baker D."/>
            <person name="Gharbi K."/>
            <person name="Hall N."/>
            <person name="Watson M."/>
            <person name="Adriaenssens E.M."/>
            <person name="Foster-Nyarko E."/>
            <person name="Jarju S."/>
            <person name="Secka A."/>
            <person name="Antonio M."/>
            <person name="Oren A."/>
            <person name="Chaudhuri R.R."/>
            <person name="La Ragione R."/>
            <person name="Hildebrand F."/>
            <person name="Pallen M.J."/>
        </authorList>
    </citation>
    <scope>NUCLEOTIDE SEQUENCE</scope>
    <source>
        <strain evidence="1">ChiHjej13B12-4958</strain>
    </source>
</reference>
<accession>A0A9D2QEB1</accession>
<dbReference type="AlphaFoldDB" id="A0A9D2QEB1"/>
<evidence type="ECO:0000313" key="1">
    <source>
        <dbReference type="EMBL" id="HJC85623.1"/>
    </source>
</evidence>
<sequence length="111" mass="11283">MSLILEIQEIVAGPIKDLYLEISTGPLFRFPALPPVNINIGPDTVGDLNLGSSFGDQFLGSSFGDANLGSSIAPDLGSSFGSSNGDQIIGSTGLELPSLPNLPIPGLPGSS</sequence>
<organism evidence="1 2">
    <name type="scientific">Candidatus Corynebacterium faecigallinarum</name>
    <dbReference type="NCBI Taxonomy" id="2838528"/>
    <lineage>
        <taxon>Bacteria</taxon>
        <taxon>Bacillati</taxon>
        <taxon>Actinomycetota</taxon>
        <taxon>Actinomycetes</taxon>
        <taxon>Mycobacteriales</taxon>
        <taxon>Corynebacteriaceae</taxon>
        <taxon>Corynebacterium</taxon>
    </lineage>
</organism>
<name>A0A9D2QEB1_9CORY</name>
<proteinExistence type="predicted"/>